<dbReference type="CDD" id="cd22752">
    <property type="entry name" value="OTU_OTUD5-like"/>
    <property type="match status" value="1"/>
</dbReference>
<feature type="compositionally biased region" description="Basic residues" evidence="8">
    <location>
        <begin position="575"/>
        <end position="585"/>
    </location>
</feature>
<feature type="compositionally biased region" description="Basic residues" evidence="8">
    <location>
        <begin position="102"/>
        <end position="121"/>
    </location>
</feature>
<feature type="region of interest" description="Disordered" evidence="8">
    <location>
        <begin position="510"/>
        <end position="585"/>
    </location>
</feature>
<organism evidence="10 11">
    <name type="scientific">Aplysia californica</name>
    <name type="common">California sea hare</name>
    <dbReference type="NCBI Taxonomy" id="6500"/>
    <lineage>
        <taxon>Eukaryota</taxon>
        <taxon>Metazoa</taxon>
        <taxon>Spiralia</taxon>
        <taxon>Lophotrochozoa</taxon>
        <taxon>Mollusca</taxon>
        <taxon>Gastropoda</taxon>
        <taxon>Heterobranchia</taxon>
        <taxon>Euthyneura</taxon>
        <taxon>Tectipleura</taxon>
        <taxon>Aplysiida</taxon>
        <taxon>Aplysioidea</taxon>
        <taxon>Aplysiidae</taxon>
        <taxon>Aplysia</taxon>
    </lineage>
</organism>
<sequence length="585" mass="64046">MTIKPKKKTAKEKNDQDAGDSHASVGHAMPHSHTLNHGHSHSHYHHATGTESRLDKQSRVRNSPPRWPPSTSSRDDVAHSGLTQNLTAASNYEYETIDSSTNHKRRHRSSPHRTVRKHRNHPSSVISNAVGVTTANNASMNSNLELDACDEEYNSEDEHSQPPAIPENVNELEQWFEDALKEKKGFVLKKMGEDGACLFRAVADQVYGDQEMHGVARKLCLDYMAKNADFYSQYVTEDFTTYINRKRMDSCHGNHLEIQAMTELFNRPVEVYQYSLEPMNTFDTAYKTDNAPIRLSYHGNVHYNSIVDPYSASIGVGLGLPGLQPGQAERNQMKDAVKSSENFHIEQTMLADKLRETDWEVTQDSIEEQVARESYLHWLREQEKSTKRSKARTASATCSSAGEGSHVNPLEAGPVRSPRQLRSGNSSPLHPDDHFVSLPGSSKSPRLSPPQSVAPVSGELGSAATGGQAFNETASIMDHLPPAFYGVSDWAEEDILAQVMAQSQQEYLDNLKKKAAPSTGPPSVYHPSTSSSPSSSSSASSSAGGAMGMSEVAGYSGGAGTSASSTLDQGPPHYYSKKKGSGHHS</sequence>
<accession>A0ABM1A6A0</accession>
<comment type="catalytic activity">
    <reaction evidence="1">
        <text>Thiol-dependent hydrolysis of ester, thioester, amide, peptide and isopeptide bonds formed by the C-terminal Gly of ubiquitin (a 76-residue protein attached to proteins as an intracellular targeting signal).</text>
        <dbReference type="EC" id="3.4.19.12"/>
    </reaction>
</comment>
<feature type="region of interest" description="Disordered" evidence="8">
    <location>
        <begin position="382"/>
        <end position="465"/>
    </location>
</feature>
<evidence type="ECO:0000256" key="1">
    <source>
        <dbReference type="ARBA" id="ARBA00000707"/>
    </source>
</evidence>
<reference evidence="11" key="1">
    <citation type="submission" date="2025-08" db="UniProtKB">
        <authorList>
            <consortium name="RefSeq"/>
        </authorList>
    </citation>
    <scope>IDENTIFICATION</scope>
</reference>
<dbReference type="GeneID" id="101860273"/>
<evidence type="ECO:0000313" key="10">
    <source>
        <dbReference type="Proteomes" id="UP000694888"/>
    </source>
</evidence>
<protein>
    <recommendedName>
        <fullName evidence="3">ubiquitinyl hydrolase 1</fullName>
        <ecNumber evidence="3">3.4.19.12</ecNumber>
    </recommendedName>
    <alternativeName>
        <fullName evidence="7">Deubiquitinating enzyme A</fullName>
    </alternativeName>
</protein>
<feature type="compositionally biased region" description="Low complexity" evidence="8">
    <location>
        <begin position="527"/>
        <end position="554"/>
    </location>
</feature>
<feature type="compositionally biased region" description="Polar residues" evidence="8">
    <location>
        <begin position="81"/>
        <end position="90"/>
    </location>
</feature>
<dbReference type="PANTHER" id="PTHR12419:SF4">
    <property type="entry name" value="OTU DOMAIN-CONTAINING PROTEIN 5"/>
    <property type="match status" value="1"/>
</dbReference>
<feature type="compositionally biased region" description="Basic and acidic residues" evidence="8">
    <location>
        <begin position="11"/>
        <end position="20"/>
    </location>
</feature>
<feature type="domain" description="OTU" evidence="9">
    <location>
        <begin position="186"/>
        <end position="309"/>
    </location>
</feature>
<keyword evidence="5" id="KW-0833">Ubl conjugation pathway</keyword>
<dbReference type="Gene3D" id="3.90.70.80">
    <property type="match status" value="1"/>
</dbReference>
<evidence type="ECO:0000256" key="6">
    <source>
        <dbReference type="ARBA" id="ARBA00022801"/>
    </source>
</evidence>
<feature type="compositionally biased region" description="Basic residues" evidence="8">
    <location>
        <begin position="1"/>
        <end position="10"/>
    </location>
</feature>
<evidence type="ECO:0000256" key="5">
    <source>
        <dbReference type="ARBA" id="ARBA00022786"/>
    </source>
</evidence>
<dbReference type="InterPro" id="IPR003323">
    <property type="entry name" value="OTU_dom"/>
</dbReference>
<dbReference type="Pfam" id="PF02338">
    <property type="entry name" value="OTU"/>
    <property type="match status" value="1"/>
</dbReference>
<dbReference type="PANTHER" id="PTHR12419">
    <property type="entry name" value="OTU DOMAIN CONTAINING PROTEIN"/>
    <property type="match status" value="1"/>
</dbReference>
<keyword evidence="10" id="KW-1185">Reference proteome</keyword>
<evidence type="ECO:0000256" key="2">
    <source>
        <dbReference type="ARBA" id="ARBA00010407"/>
    </source>
</evidence>
<dbReference type="EC" id="3.4.19.12" evidence="3"/>
<feature type="compositionally biased region" description="Polar residues" evidence="8">
    <location>
        <begin position="439"/>
        <end position="451"/>
    </location>
</feature>
<evidence type="ECO:0000256" key="4">
    <source>
        <dbReference type="ARBA" id="ARBA00022670"/>
    </source>
</evidence>
<dbReference type="Proteomes" id="UP000694888">
    <property type="component" value="Unplaced"/>
</dbReference>
<feature type="compositionally biased region" description="Basic residues" evidence="8">
    <location>
        <begin position="34"/>
        <end position="46"/>
    </location>
</feature>
<dbReference type="InterPro" id="IPR038765">
    <property type="entry name" value="Papain-like_cys_pep_sf"/>
</dbReference>
<keyword evidence="6" id="KW-0378">Hydrolase</keyword>
<feature type="compositionally biased region" description="Low complexity" evidence="8">
    <location>
        <begin position="61"/>
        <end position="72"/>
    </location>
</feature>
<gene>
    <name evidence="11" type="primary">LOC101860273</name>
</gene>
<evidence type="ECO:0000256" key="3">
    <source>
        <dbReference type="ARBA" id="ARBA00012759"/>
    </source>
</evidence>
<dbReference type="SUPFAM" id="SSF54001">
    <property type="entry name" value="Cysteine proteinases"/>
    <property type="match status" value="1"/>
</dbReference>
<evidence type="ECO:0000313" key="11">
    <source>
        <dbReference type="RefSeq" id="XP_012941632.1"/>
    </source>
</evidence>
<dbReference type="PROSITE" id="PS50802">
    <property type="entry name" value="OTU"/>
    <property type="match status" value="1"/>
</dbReference>
<dbReference type="RefSeq" id="XP_012941632.1">
    <property type="nucleotide sequence ID" value="XM_013086178.2"/>
</dbReference>
<feature type="region of interest" description="Disordered" evidence="8">
    <location>
        <begin position="1"/>
        <end position="123"/>
    </location>
</feature>
<evidence type="ECO:0000256" key="8">
    <source>
        <dbReference type="SAM" id="MobiDB-lite"/>
    </source>
</evidence>
<feature type="compositionally biased region" description="Polar residues" evidence="8">
    <location>
        <begin position="392"/>
        <end position="402"/>
    </location>
</feature>
<evidence type="ECO:0000256" key="7">
    <source>
        <dbReference type="ARBA" id="ARBA00033460"/>
    </source>
</evidence>
<evidence type="ECO:0000259" key="9">
    <source>
        <dbReference type="PROSITE" id="PS50802"/>
    </source>
</evidence>
<keyword evidence="4" id="KW-0645">Protease</keyword>
<dbReference type="InterPro" id="IPR050704">
    <property type="entry name" value="Peptidase_C85-like"/>
</dbReference>
<name>A0ABM1A6A0_APLCA</name>
<proteinExistence type="inferred from homology"/>
<comment type="similarity">
    <text evidence="2">Belongs to the peptidase C85 family.</text>
</comment>